<evidence type="ECO:0000313" key="4">
    <source>
        <dbReference type="EMBL" id="BBE32593.1"/>
    </source>
</evidence>
<evidence type="ECO:0000259" key="2">
    <source>
        <dbReference type="Pfam" id="PF02308"/>
    </source>
</evidence>
<keyword evidence="1" id="KW-0472">Membrane</keyword>
<evidence type="ECO:0000256" key="1">
    <source>
        <dbReference type="SAM" id="Phobius"/>
    </source>
</evidence>
<feature type="transmembrane region" description="Helical" evidence="1">
    <location>
        <begin position="179"/>
        <end position="197"/>
    </location>
</feature>
<feature type="transmembrane region" description="Helical" evidence="1">
    <location>
        <begin position="238"/>
        <end position="262"/>
    </location>
</feature>
<dbReference type="Proteomes" id="UP000275727">
    <property type="component" value="Chromosome"/>
</dbReference>
<feature type="transmembrane region" description="Helical" evidence="1">
    <location>
        <begin position="203"/>
        <end position="226"/>
    </location>
</feature>
<dbReference type="KEGG" id="smic:SmB9_02510"/>
<feature type="transmembrane region" description="Helical" evidence="1">
    <location>
        <begin position="268"/>
        <end position="288"/>
    </location>
</feature>
<evidence type="ECO:0000313" key="5">
    <source>
        <dbReference type="EMBL" id="RKS88839.1"/>
    </source>
</evidence>
<feature type="transmembrane region" description="Helical" evidence="1">
    <location>
        <begin position="38"/>
        <end position="55"/>
    </location>
</feature>
<organism evidence="4 6">
    <name type="scientific">Sphingosinicella microcystinivorans</name>
    <dbReference type="NCBI Taxonomy" id="335406"/>
    <lineage>
        <taxon>Bacteria</taxon>
        <taxon>Pseudomonadati</taxon>
        <taxon>Pseudomonadota</taxon>
        <taxon>Alphaproteobacteria</taxon>
        <taxon>Sphingomonadales</taxon>
        <taxon>Sphingosinicellaceae</taxon>
        <taxon>Sphingosinicella</taxon>
    </lineage>
</organism>
<feature type="domain" description="MgtC/SapB/SrpB/YhiD N-terminal" evidence="2">
    <location>
        <begin position="10"/>
        <end position="136"/>
    </location>
</feature>
<dbReference type="AlphaFoldDB" id="A0AAD1FZB7"/>
<reference evidence="5 7" key="2">
    <citation type="submission" date="2018-10" db="EMBL/GenBank/DDBJ databases">
        <title>Genomic Encyclopedia of Type Strains, Phase IV (KMG-IV): sequencing the most valuable type-strain genomes for metagenomic binning, comparative biology and taxonomic classification.</title>
        <authorList>
            <person name="Goeker M."/>
        </authorList>
    </citation>
    <scope>NUCLEOTIDE SEQUENCE [LARGE SCALE GENOMIC DNA]</scope>
    <source>
        <strain evidence="5 7">DSM 19791</strain>
    </source>
</reference>
<keyword evidence="1" id="KW-0812">Transmembrane</keyword>
<sequence>MTDLTPLADLGIALALGLLIGVERGWSARGEPAGGRVAGFRTFGLLGLLGGLAGLMTGDALLPAVLLIAAAALALVAGYVRDMARDPDASVSATTTIAGLITLGLGLLATTGQVLVASVSAGVMVVLLAMREELHAWIRGLTAAEVKAVARLALISIVVWPLLPNAAYGPYDAWNPRDIWFVVVLVSGLSFVGYVAAKRFGEVRGTLATAAAGALVSSTAATAALARRLAEGEDAPAPAIAGIALAGAVMMARTAVLAAAVAGFVVPTLAWIVVPGGLAALAAAAFVMRHNQHAPSRAAPMTSANPFDILPALGFAALIAGASLFARWAEAQYGEAGLGVIIALTGTFDVDAATVTLGALPAGSLDPVTAGAVLGVPILLNTAFKAAICIGLAGWRKGWAAAATLMFSFAAGGIGLAALVIAG</sequence>
<accession>A0AAD1FZB7</accession>
<dbReference type="PANTHER" id="PTHR39084">
    <property type="entry name" value="MEMBRANE PROTEIN-RELATED"/>
    <property type="match status" value="1"/>
</dbReference>
<reference evidence="4 6" key="1">
    <citation type="submission" date="2018-06" db="EMBL/GenBank/DDBJ databases">
        <title>Complete Genome Sequence of the Microcystin-Degrading Bacterium Sphingosinicella microcystinivorans Strain B-9.</title>
        <authorList>
            <person name="Jin H."/>
            <person name="Nishizawa T."/>
            <person name="Guo Y."/>
            <person name="Nishizawa A."/>
            <person name="Park H."/>
            <person name="Kato H."/>
            <person name="Tsuji K."/>
            <person name="Harada K."/>
        </authorList>
    </citation>
    <scope>NUCLEOTIDE SEQUENCE [LARGE SCALE GENOMIC DNA]</scope>
    <source>
        <strain evidence="4 6">B9</strain>
    </source>
</reference>
<feature type="transmembrane region" description="Helical" evidence="1">
    <location>
        <begin position="372"/>
        <end position="393"/>
    </location>
</feature>
<dbReference type="Pfam" id="PF13194">
    <property type="entry name" value="DUF4010"/>
    <property type="match status" value="1"/>
</dbReference>
<dbReference type="EMBL" id="AP018711">
    <property type="protein sequence ID" value="BBE32593.1"/>
    <property type="molecule type" value="Genomic_DNA"/>
</dbReference>
<dbReference type="InterPro" id="IPR025105">
    <property type="entry name" value="DUF4010"/>
</dbReference>
<evidence type="ECO:0000259" key="3">
    <source>
        <dbReference type="Pfam" id="PF13194"/>
    </source>
</evidence>
<name>A0AAD1FZB7_SPHMI</name>
<feature type="transmembrane region" description="Helical" evidence="1">
    <location>
        <begin position="100"/>
        <end position="128"/>
    </location>
</feature>
<gene>
    <name evidence="5" type="ORF">DFR51_2050</name>
    <name evidence="4" type="ORF">SmB9_02510</name>
</gene>
<feature type="transmembrane region" description="Helical" evidence="1">
    <location>
        <begin position="399"/>
        <end position="422"/>
    </location>
</feature>
<dbReference type="RefSeq" id="WP_121050625.1">
    <property type="nucleotide sequence ID" value="NZ_AP018711.1"/>
</dbReference>
<proteinExistence type="predicted"/>
<feature type="transmembrane region" description="Helical" evidence="1">
    <location>
        <begin position="309"/>
        <end position="326"/>
    </location>
</feature>
<feature type="transmembrane region" description="Helical" evidence="1">
    <location>
        <begin position="61"/>
        <end position="80"/>
    </location>
</feature>
<feature type="transmembrane region" description="Helical" evidence="1">
    <location>
        <begin position="338"/>
        <end position="360"/>
    </location>
</feature>
<dbReference type="Proteomes" id="UP000276029">
    <property type="component" value="Unassembled WGS sequence"/>
</dbReference>
<dbReference type="EMBL" id="RBWX01000008">
    <property type="protein sequence ID" value="RKS88839.1"/>
    <property type="molecule type" value="Genomic_DNA"/>
</dbReference>
<dbReference type="Pfam" id="PF02308">
    <property type="entry name" value="MgtC"/>
    <property type="match status" value="1"/>
</dbReference>
<feature type="domain" description="DUF4010" evidence="3">
    <location>
        <begin position="184"/>
        <end position="390"/>
    </location>
</feature>
<keyword evidence="1" id="KW-1133">Transmembrane helix</keyword>
<dbReference type="PANTHER" id="PTHR39084:SF1">
    <property type="entry name" value="DUF4010 DOMAIN-CONTAINING PROTEIN"/>
    <property type="match status" value="1"/>
</dbReference>
<feature type="transmembrane region" description="Helical" evidence="1">
    <location>
        <begin position="148"/>
        <end position="167"/>
    </location>
</feature>
<keyword evidence="7" id="KW-1185">Reference proteome</keyword>
<evidence type="ECO:0000313" key="6">
    <source>
        <dbReference type="Proteomes" id="UP000275727"/>
    </source>
</evidence>
<evidence type="ECO:0000313" key="7">
    <source>
        <dbReference type="Proteomes" id="UP000276029"/>
    </source>
</evidence>
<dbReference type="InterPro" id="IPR049177">
    <property type="entry name" value="MgtC_SapB_SrpB_YhiD_N"/>
</dbReference>
<protein>
    <submittedName>
        <fullName evidence="5">Uncharacterized membrane protein (DUF4010 family)</fullName>
    </submittedName>
</protein>